<name>A0A1T4LD27_9FIRM</name>
<gene>
    <name evidence="2" type="ORF">SAMN02745973_00896</name>
</gene>
<dbReference type="RefSeq" id="WP_087678373.1">
    <property type="nucleotide sequence ID" value="NZ_FUWV01000004.1"/>
</dbReference>
<feature type="coiled-coil region" evidence="1">
    <location>
        <begin position="56"/>
        <end position="93"/>
    </location>
</feature>
<dbReference type="Pfam" id="PF19610">
    <property type="entry name" value="DUF6115"/>
    <property type="match status" value="1"/>
</dbReference>
<dbReference type="EMBL" id="FUWV01000004">
    <property type="protein sequence ID" value="SJZ52457.1"/>
    <property type="molecule type" value="Genomic_DNA"/>
</dbReference>
<reference evidence="2 3" key="1">
    <citation type="submission" date="2017-02" db="EMBL/GenBank/DDBJ databases">
        <authorList>
            <person name="Peterson S.W."/>
        </authorList>
    </citation>
    <scope>NUCLEOTIDE SEQUENCE [LARGE SCALE GENOMIC DNA]</scope>
    <source>
        <strain evidence="2 3">DSM 15102</strain>
    </source>
</reference>
<dbReference type="OrthoDB" id="1957165at2"/>
<dbReference type="AlphaFoldDB" id="A0A1T4LD27"/>
<keyword evidence="3" id="KW-1185">Reference proteome</keyword>
<sequence>MLYFLLFLGILLIFYGKRSIKRKEEVSGEAFQEILLEEQGKDRKALLINYELKTQLLTIQDHLEWLISKIEDLEEEIKEIKQEKRRIMEGNEKTIEKVSHKKSKSNDEQAQIMEKILKLTKEDKSIEEIASILHIGKGEVLFIQNLLKK</sequence>
<dbReference type="Proteomes" id="UP000196365">
    <property type="component" value="Unassembled WGS sequence"/>
</dbReference>
<keyword evidence="1" id="KW-0175">Coiled coil</keyword>
<evidence type="ECO:0000313" key="2">
    <source>
        <dbReference type="EMBL" id="SJZ52457.1"/>
    </source>
</evidence>
<accession>A0A1T4LD27</accession>
<protein>
    <submittedName>
        <fullName evidence="2">Uncharacterized protein</fullName>
    </submittedName>
</protein>
<evidence type="ECO:0000256" key="1">
    <source>
        <dbReference type="SAM" id="Coils"/>
    </source>
</evidence>
<organism evidence="2 3">
    <name type="scientific">Garciella nitratireducens DSM 15102</name>
    <dbReference type="NCBI Taxonomy" id="1121911"/>
    <lineage>
        <taxon>Bacteria</taxon>
        <taxon>Bacillati</taxon>
        <taxon>Bacillota</taxon>
        <taxon>Clostridia</taxon>
        <taxon>Eubacteriales</taxon>
        <taxon>Eubacteriaceae</taxon>
        <taxon>Garciella</taxon>
    </lineage>
</organism>
<proteinExistence type="predicted"/>
<evidence type="ECO:0000313" key="3">
    <source>
        <dbReference type="Proteomes" id="UP000196365"/>
    </source>
</evidence>
<dbReference type="InterPro" id="IPR046118">
    <property type="entry name" value="DUF6115"/>
</dbReference>